<dbReference type="OrthoDB" id="2381403at2"/>
<protein>
    <recommendedName>
        <fullName evidence="3">DUF4871 domain-containing protein</fullName>
    </recommendedName>
</protein>
<name>A0A398AXH4_9BACI</name>
<gene>
    <name evidence="1" type="ORF">D1970_19315</name>
</gene>
<dbReference type="EMBL" id="QWVT01000039">
    <property type="protein sequence ID" value="RID82352.1"/>
    <property type="molecule type" value="Genomic_DNA"/>
</dbReference>
<proteinExistence type="predicted"/>
<evidence type="ECO:0000313" key="2">
    <source>
        <dbReference type="Proteomes" id="UP000265816"/>
    </source>
</evidence>
<evidence type="ECO:0000313" key="1">
    <source>
        <dbReference type="EMBL" id="RID82352.1"/>
    </source>
</evidence>
<keyword evidence="2" id="KW-1185">Reference proteome</keyword>
<evidence type="ECO:0008006" key="3">
    <source>
        <dbReference type="Google" id="ProtNLM"/>
    </source>
</evidence>
<dbReference type="AlphaFoldDB" id="A0A398AXH4"/>
<accession>A0A398AXH4</accession>
<dbReference type="Gene3D" id="2.60.40.3830">
    <property type="match status" value="1"/>
</dbReference>
<organism evidence="1 2">
    <name type="scientific">Mesobacillus zeae</name>
    <dbReference type="NCBI Taxonomy" id="1917180"/>
    <lineage>
        <taxon>Bacteria</taxon>
        <taxon>Bacillati</taxon>
        <taxon>Bacillota</taxon>
        <taxon>Bacilli</taxon>
        <taxon>Bacillales</taxon>
        <taxon>Bacillaceae</taxon>
        <taxon>Mesobacillus</taxon>
    </lineage>
</organism>
<sequence>MLFGMAACTSSKAAKEKLILPDNVPTFVQEKEFEKVNWERKAVEFGERGIVGNKNKSGVIAPEEMKSERTEKWMWHFWGVEKPEDTSLTVVGYHKETETVHQIVTEGWTRGIGGGSVNGADSHAVSHVVIPKPGEWAILLYTNEKLFDTLVFDIKK</sequence>
<reference evidence="1 2" key="1">
    <citation type="submission" date="2018-08" db="EMBL/GenBank/DDBJ databases">
        <title>Bacillus jemisoniae sp. nov., Bacillus chryseoplanitiae sp. nov., Bacillus resnikiae sp. nov., and Bacillus frankliniae sp. nov., isolated from Viking spacecraft and associated surfaces.</title>
        <authorList>
            <person name="Seuylemezian A."/>
            <person name="Vaishampayan P."/>
        </authorList>
    </citation>
    <scope>NUCLEOTIDE SEQUENCE [LARGE SCALE GENOMIC DNA]</scope>
    <source>
        <strain evidence="1 2">JJ-247</strain>
    </source>
</reference>
<dbReference type="Proteomes" id="UP000265816">
    <property type="component" value="Unassembled WGS sequence"/>
</dbReference>
<comment type="caution">
    <text evidence="1">The sequence shown here is derived from an EMBL/GenBank/DDBJ whole genome shotgun (WGS) entry which is preliminary data.</text>
</comment>